<evidence type="ECO:0000259" key="5">
    <source>
        <dbReference type="SMART" id="SM00249"/>
    </source>
</evidence>
<dbReference type="EMBL" id="NKXS01005084">
    <property type="protein sequence ID" value="PIN04588.1"/>
    <property type="molecule type" value="Genomic_DNA"/>
</dbReference>
<dbReference type="GO" id="GO:0008270">
    <property type="term" value="F:zinc ion binding"/>
    <property type="evidence" value="ECO:0007669"/>
    <property type="project" value="UniProtKB-KW"/>
</dbReference>
<dbReference type="Pfam" id="PF03107">
    <property type="entry name" value="C1_2"/>
    <property type="match status" value="3"/>
</dbReference>
<dbReference type="InterPro" id="IPR001965">
    <property type="entry name" value="Znf_PHD"/>
</dbReference>
<proteinExistence type="predicted"/>
<evidence type="ECO:0000313" key="7">
    <source>
        <dbReference type="Proteomes" id="UP000231279"/>
    </source>
</evidence>
<dbReference type="InterPro" id="IPR004146">
    <property type="entry name" value="DC1"/>
</dbReference>
<evidence type="ECO:0000256" key="2">
    <source>
        <dbReference type="ARBA" id="ARBA00022737"/>
    </source>
</evidence>
<dbReference type="SUPFAM" id="SSF57889">
    <property type="entry name" value="Cysteine-rich domain"/>
    <property type="match status" value="4"/>
</dbReference>
<sequence>MPRQIQHPSHPQHPLTLCIHQYGDRSWFICDLCNKLCENVFCYYCYLCDFNIDITCEKFGEDNNYLFQYQRTEKEEDDDSDHAIQLPISLSDFSKEVITPFIIRNGGSIINVDDMTSVTMPATNLNFSMLFNYHKHPLSLTKADDDDNNGKNEMIKICDLCITPILSPPYYSCADCKYFVHLTCYFLPKTIRDDDPLHEYNPRRCQNHKLTLYGTSSKDICCKSTNGIAYCCQSCHVTIDVKCASLPAIIKHASHRNHKLIKREIRWQIRPCVVCDNSVYSQIAYYCSNVNCEDFWIHIGCAMLPPSIKHRWDKHPLLLTFDASIDHPNDFYCEACENEMHPKRGMYHCRECDQSFHTRCLTESGRHGNIKFGRQLEFGDLHPHPLTYNIVSLKYKCDRCGRVAYKERGFECANSNCNCALCEYCGLDYLYYERLL</sequence>
<name>A0A2G9GH32_9LAMI</name>
<evidence type="ECO:0000313" key="6">
    <source>
        <dbReference type="EMBL" id="PIN04588.1"/>
    </source>
</evidence>
<dbReference type="SMART" id="SM00249">
    <property type="entry name" value="PHD"/>
    <property type="match status" value="2"/>
</dbReference>
<protein>
    <recommendedName>
        <fullName evidence="5">Zinc finger PHD-type domain-containing protein</fullName>
    </recommendedName>
</protein>
<dbReference type="OrthoDB" id="1884766at2759"/>
<dbReference type="InterPro" id="IPR046349">
    <property type="entry name" value="C1-like_sf"/>
</dbReference>
<reference evidence="7" key="1">
    <citation type="journal article" date="2018" name="Gigascience">
        <title>Genome assembly of the Pink Ipe (Handroanthus impetiginosus, Bignoniaceae), a highly valued, ecologically keystone Neotropical timber forest tree.</title>
        <authorList>
            <person name="Silva-Junior O.B."/>
            <person name="Grattapaglia D."/>
            <person name="Novaes E."/>
            <person name="Collevatti R.G."/>
        </authorList>
    </citation>
    <scope>NUCLEOTIDE SEQUENCE [LARGE SCALE GENOMIC DNA]</scope>
    <source>
        <strain evidence="7">cv. UFG-1</strain>
    </source>
</reference>
<dbReference type="STRING" id="429701.A0A2G9GH32"/>
<dbReference type="InterPro" id="IPR013083">
    <property type="entry name" value="Znf_RING/FYVE/PHD"/>
</dbReference>
<dbReference type="Proteomes" id="UP000231279">
    <property type="component" value="Unassembled WGS sequence"/>
</dbReference>
<dbReference type="Gene3D" id="3.30.40.10">
    <property type="entry name" value="Zinc/RING finger domain, C3HC4 (zinc finger)"/>
    <property type="match status" value="1"/>
</dbReference>
<gene>
    <name evidence="6" type="ORF">CDL12_22876</name>
</gene>
<keyword evidence="3" id="KW-0863">Zinc-finger</keyword>
<keyword evidence="4" id="KW-0862">Zinc</keyword>
<keyword evidence="1" id="KW-0479">Metal-binding</keyword>
<evidence type="ECO:0000256" key="1">
    <source>
        <dbReference type="ARBA" id="ARBA00022723"/>
    </source>
</evidence>
<dbReference type="AlphaFoldDB" id="A0A2G9GH32"/>
<organism evidence="6 7">
    <name type="scientific">Handroanthus impetiginosus</name>
    <dbReference type="NCBI Taxonomy" id="429701"/>
    <lineage>
        <taxon>Eukaryota</taxon>
        <taxon>Viridiplantae</taxon>
        <taxon>Streptophyta</taxon>
        <taxon>Embryophyta</taxon>
        <taxon>Tracheophyta</taxon>
        <taxon>Spermatophyta</taxon>
        <taxon>Magnoliopsida</taxon>
        <taxon>eudicotyledons</taxon>
        <taxon>Gunneridae</taxon>
        <taxon>Pentapetalae</taxon>
        <taxon>asterids</taxon>
        <taxon>lamiids</taxon>
        <taxon>Lamiales</taxon>
        <taxon>Bignoniaceae</taxon>
        <taxon>Crescentiina</taxon>
        <taxon>Tabebuia alliance</taxon>
        <taxon>Handroanthus</taxon>
    </lineage>
</organism>
<evidence type="ECO:0000256" key="4">
    <source>
        <dbReference type="ARBA" id="ARBA00022833"/>
    </source>
</evidence>
<dbReference type="PANTHER" id="PTHR32410">
    <property type="entry name" value="CYSTEINE/HISTIDINE-RICH C1 DOMAIN FAMILY PROTEIN"/>
    <property type="match status" value="1"/>
</dbReference>
<evidence type="ECO:0000256" key="3">
    <source>
        <dbReference type="ARBA" id="ARBA00022771"/>
    </source>
</evidence>
<keyword evidence="7" id="KW-1185">Reference proteome</keyword>
<dbReference type="PANTHER" id="PTHR32410:SF216">
    <property type="entry name" value="PHORBOL-ESTER_DAG-TYPE DOMAIN-CONTAINING PROTEIN"/>
    <property type="match status" value="1"/>
</dbReference>
<comment type="caution">
    <text evidence="6">The sequence shown here is derived from an EMBL/GenBank/DDBJ whole genome shotgun (WGS) entry which is preliminary data.</text>
</comment>
<dbReference type="InterPro" id="IPR053192">
    <property type="entry name" value="Vacuole_Formation_Reg"/>
</dbReference>
<feature type="domain" description="Zinc finger PHD-type" evidence="5">
    <location>
        <begin position="157"/>
        <end position="236"/>
    </location>
</feature>
<keyword evidence="2" id="KW-0677">Repeat</keyword>
<feature type="domain" description="Zinc finger PHD-type" evidence="5">
    <location>
        <begin position="332"/>
        <end position="401"/>
    </location>
</feature>
<accession>A0A2G9GH32</accession>